<proteinExistence type="predicted"/>
<protein>
    <submittedName>
        <fullName evidence="4">Uncharacterized protein</fullName>
    </submittedName>
</protein>
<name>A0A1D2MW19_ORCCI</name>
<evidence type="ECO:0000313" key="4">
    <source>
        <dbReference type="EMBL" id="ODM97196.1"/>
    </source>
</evidence>
<dbReference type="OrthoDB" id="8251763at2759"/>
<dbReference type="EMBL" id="LJIJ01000464">
    <property type="protein sequence ID" value="ODM97196.1"/>
    <property type="molecule type" value="Genomic_DNA"/>
</dbReference>
<feature type="compositionally biased region" description="Acidic residues" evidence="1">
    <location>
        <begin position="312"/>
        <end position="339"/>
    </location>
</feature>
<dbReference type="Proteomes" id="UP000094527">
    <property type="component" value="Unassembled WGS sequence"/>
</dbReference>
<reference evidence="4 5" key="1">
    <citation type="journal article" date="2016" name="Genome Biol. Evol.">
        <title>Gene Family Evolution Reflects Adaptation to Soil Environmental Stressors in the Genome of the Collembolan Orchesella cincta.</title>
        <authorList>
            <person name="Faddeeva-Vakhrusheva A."/>
            <person name="Derks M.F."/>
            <person name="Anvar S.Y."/>
            <person name="Agamennone V."/>
            <person name="Suring W."/>
            <person name="Smit S."/>
            <person name="van Straalen N.M."/>
            <person name="Roelofs D."/>
        </authorList>
    </citation>
    <scope>NUCLEOTIDE SEQUENCE [LARGE SCALE GENOMIC DNA]</scope>
    <source>
        <tissue evidence="4">Mixed pool</tissue>
    </source>
</reference>
<feature type="compositionally biased region" description="Polar residues" evidence="1">
    <location>
        <begin position="198"/>
        <end position="234"/>
    </location>
</feature>
<keyword evidence="5" id="KW-1185">Reference proteome</keyword>
<evidence type="ECO:0000256" key="1">
    <source>
        <dbReference type="SAM" id="MobiDB-lite"/>
    </source>
</evidence>
<feature type="compositionally biased region" description="Gly residues" evidence="1">
    <location>
        <begin position="363"/>
        <end position="377"/>
    </location>
</feature>
<evidence type="ECO:0000256" key="3">
    <source>
        <dbReference type="SAM" id="SignalP"/>
    </source>
</evidence>
<organism evidence="4 5">
    <name type="scientific">Orchesella cincta</name>
    <name type="common">Springtail</name>
    <name type="synonym">Podura cincta</name>
    <dbReference type="NCBI Taxonomy" id="48709"/>
    <lineage>
        <taxon>Eukaryota</taxon>
        <taxon>Metazoa</taxon>
        <taxon>Ecdysozoa</taxon>
        <taxon>Arthropoda</taxon>
        <taxon>Hexapoda</taxon>
        <taxon>Collembola</taxon>
        <taxon>Entomobryomorpha</taxon>
        <taxon>Entomobryoidea</taxon>
        <taxon>Orchesellidae</taxon>
        <taxon>Orchesellinae</taxon>
        <taxon>Orchesella</taxon>
    </lineage>
</organism>
<keyword evidence="3" id="KW-0732">Signal</keyword>
<sequence length="529" mass="57811">MVSFKSLFVVTFVTVLSFSKQACCTQQNASSISSERSGRQSSVNVDTSVNSPSSSYSIFPSSSYQFHTNDHEHLDQIVSSHHTVVANSFNSDDATNAQNQDSISSASINQARISSGTKSAPAYYYPTFDSYQRQENYTSENAQQNRVSEKKEQVLKQSQPNPDSAPEAFLDQKYTSQTVQVGNSAAAPIPSSPITATEGSSSYQPQQSGKQSTNSNLTWNPIASKRNLTSSSSAYLRPPKIHQRSDSSPVTYQIRQSLQHTAPRYMNVVPQPAAGASSKRSLSTNPEAYKPMPKQKRRKILQSRADTYAHDEDGDADEQSDNGGEEENQEDDNEQDTNNEEYYSQYNNLYDPDSPQLKELGFPPGGGFGSPFTGPGGPLDALPPPPPALKGSIDYILIPLILIGLAGPIFVVLYVILGAFEARLSPIQRSLNSGYSEYKPYIDSLTSSVGRALEQYECFDYAVCHFGGISSSLGLSRSTSAAIESALTSATPKEYVPTLRRLFSIMETPKGDCKKYKCSAMADQFPVNF</sequence>
<feature type="region of interest" description="Disordered" evidence="1">
    <location>
        <begin position="138"/>
        <end position="167"/>
    </location>
</feature>
<feature type="compositionally biased region" description="Low complexity" evidence="1">
    <location>
        <begin position="30"/>
        <end position="54"/>
    </location>
</feature>
<evidence type="ECO:0000313" key="5">
    <source>
        <dbReference type="Proteomes" id="UP000094527"/>
    </source>
</evidence>
<evidence type="ECO:0000256" key="2">
    <source>
        <dbReference type="SAM" id="Phobius"/>
    </source>
</evidence>
<comment type="caution">
    <text evidence="4">The sequence shown here is derived from an EMBL/GenBank/DDBJ whole genome shotgun (WGS) entry which is preliminary data.</text>
</comment>
<feature type="chain" id="PRO_5008904636" evidence="3">
    <location>
        <begin position="25"/>
        <end position="529"/>
    </location>
</feature>
<keyword evidence="2" id="KW-0472">Membrane</keyword>
<gene>
    <name evidence="4" type="ORF">Ocin01_09494</name>
</gene>
<keyword evidence="2" id="KW-0812">Transmembrane</keyword>
<feature type="region of interest" description="Disordered" evidence="1">
    <location>
        <begin position="29"/>
        <end position="54"/>
    </location>
</feature>
<accession>A0A1D2MW19</accession>
<feature type="region of interest" description="Disordered" evidence="1">
    <location>
        <begin position="272"/>
        <end position="383"/>
    </location>
</feature>
<feature type="signal peptide" evidence="3">
    <location>
        <begin position="1"/>
        <end position="24"/>
    </location>
</feature>
<feature type="region of interest" description="Disordered" evidence="1">
    <location>
        <begin position="184"/>
        <end position="251"/>
    </location>
</feature>
<feature type="transmembrane region" description="Helical" evidence="2">
    <location>
        <begin position="395"/>
        <end position="420"/>
    </location>
</feature>
<feature type="compositionally biased region" description="Low complexity" evidence="1">
    <location>
        <begin position="184"/>
        <end position="197"/>
    </location>
</feature>
<dbReference type="AlphaFoldDB" id="A0A1D2MW19"/>
<keyword evidence="2" id="KW-1133">Transmembrane helix</keyword>